<dbReference type="AlphaFoldDB" id="A0A4Q7M6Y3"/>
<protein>
    <recommendedName>
        <fullName evidence="3">General stress protein 17M-like domain-containing protein</fullName>
    </recommendedName>
</protein>
<keyword evidence="2" id="KW-0812">Transmembrane</keyword>
<accession>A0A4Q7M6Y3</accession>
<evidence type="ECO:0000256" key="2">
    <source>
        <dbReference type="SAM" id="Phobius"/>
    </source>
</evidence>
<organism evidence="4 5">
    <name type="scientific">Xylanimonas ulmi</name>
    <dbReference type="NCBI Taxonomy" id="228973"/>
    <lineage>
        <taxon>Bacteria</taxon>
        <taxon>Bacillati</taxon>
        <taxon>Actinomycetota</taxon>
        <taxon>Actinomycetes</taxon>
        <taxon>Micrococcales</taxon>
        <taxon>Promicromonosporaceae</taxon>
        <taxon>Xylanimonas</taxon>
    </lineage>
</organism>
<feature type="compositionally biased region" description="Pro residues" evidence="1">
    <location>
        <begin position="235"/>
        <end position="259"/>
    </location>
</feature>
<evidence type="ECO:0000313" key="4">
    <source>
        <dbReference type="EMBL" id="RZS63271.1"/>
    </source>
</evidence>
<feature type="transmembrane region" description="Helical" evidence="2">
    <location>
        <begin position="90"/>
        <end position="114"/>
    </location>
</feature>
<evidence type="ECO:0000259" key="3">
    <source>
        <dbReference type="Pfam" id="PF11181"/>
    </source>
</evidence>
<feature type="transmembrane region" description="Helical" evidence="2">
    <location>
        <begin position="120"/>
        <end position="143"/>
    </location>
</feature>
<comment type="caution">
    <text evidence="4">The sequence shown here is derived from an EMBL/GenBank/DDBJ whole genome shotgun (WGS) entry which is preliminary data.</text>
</comment>
<gene>
    <name evidence="4" type="ORF">EV386_3634</name>
</gene>
<evidence type="ECO:0000256" key="1">
    <source>
        <dbReference type="SAM" id="MobiDB-lite"/>
    </source>
</evidence>
<feature type="region of interest" description="Disordered" evidence="1">
    <location>
        <begin position="181"/>
        <end position="284"/>
    </location>
</feature>
<feature type="domain" description="General stress protein 17M-like" evidence="3">
    <location>
        <begin position="41"/>
        <end position="115"/>
    </location>
</feature>
<dbReference type="Pfam" id="PF11181">
    <property type="entry name" value="YflT"/>
    <property type="match status" value="1"/>
</dbReference>
<feature type="compositionally biased region" description="Pro residues" evidence="1">
    <location>
        <begin position="204"/>
        <end position="214"/>
    </location>
</feature>
<name>A0A4Q7M6Y3_9MICO</name>
<evidence type="ECO:0000313" key="5">
    <source>
        <dbReference type="Proteomes" id="UP000293852"/>
    </source>
</evidence>
<dbReference type="EMBL" id="SGWX01000001">
    <property type="protein sequence ID" value="RZS63271.1"/>
    <property type="molecule type" value="Genomic_DNA"/>
</dbReference>
<keyword evidence="2" id="KW-1133">Transmembrane helix</keyword>
<sequence>MFTRTGGNVVVRVRRLGHTEPMSFARPQPVPRVPTPPQGDEVAAFSTYLEAQQAVDYLSDQKFPVQAVTIVGTDLKMVERVTGRLSYRRVAIAGAGSGAWFGLFVGLLLSLWGGGRAANGVVFIGIALGAGFGLLFSVLSYALTGGRRDFTSQSQIVATTYAILCAAESAGEARSLLRQSPNGLGKARAAAPAAPSAPTGPYGAPAPTPTPTRAPDPRWTTPTGEPRYGAMLPTPQDPAPTAPTPPAQPPAPQAPPTPPTSGDQPSVTPPQDPYAPPQDPRQQR</sequence>
<feature type="compositionally biased region" description="Pro residues" evidence="1">
    <location>
        <begin position="267"/>
        <end position="284"/>
    </location>
</feature>
<proteinExistence type="predicted"/>
<keyword evidence="2" id="KW-0472">Membrane</keyword>
<dbReference type="Proteomes" id="UP000293852">
    <property type="component" value="Unassembled WGS sequence"/>
</dbReference>
<feature type="compositionally biased region" description="Low complexity" evidence="1">
    <location>
        <begin position="187"/>
        <end position="203"/>
    </location>
</feature>
<dbReference type="InterPro" id="IPR025889">
    <property type="entry name" value="GSP17M-like_dom"/>
</dbReference>
<reference evidence="4 5" key="1">
    <citation type="submission" date="2019-02" db="EMBL/GenBank/DDBJ databases">
        <title>Sequencing the genomes of 1000 actinobacteria strains.</title>
        <authorList>
            <person name="Klenk H.-P."/>
        </authorList>
    </citation>
    <scope>NUCLEOTIDE SEQUENCE [LARGE SCALE GENOMIC DNA]</scope>
    <source>
        <strain evidence="4 5">DSM 16932</strain>
    </source>
</reference>
<keyword evidence="5" id="KW-1185">Reference proteome</keyword>